<accession>A0A2M4CDH1</accession>
<feature type="chain" id="PRO_5014708052" evidence="1">
    <location>
        <begin position="23"/>
        <end position="73"/>
    </location>
</feature>
<protein>
    <submittedName>
        <fullName evidence="2">Putative secreted protein</fullName>
    </submittedName>
</protein>
<evidence type="ECO:0000313" key="2">
    <source>
        <dbReference type="EMBL" id="MBW63370.1"/>
    </source>
</evidence>
<evidence type="ECO:0000256" key="1">
    <source>
        <dbReference type="SAM" id="SignalP"/>
    </source>
</evidence>
<feature type="signal peptide" evidence="1">
    <location>
        <begin position="1"/>
        <end position="22"/>
    </location>
</feature>
<dbReference type="EMBL" id="GGFJ01014229">
    <property type="protein sequence ID" value="MBW63370.1"/>
    <property type="molecule type" value="Transcribed_RNA"/>
</dbReference>
<name>A0A2M4CDH1_9DIPT</name>
<organism evidence="2">
    <name type="scientific">Anopheles marajoara</name>
    <dbReference type="NCBI Taxonomy" id="58244"/>
    <lineage>
        <taxon>Eukaryota</taxon>
        <taxon>Metazoa</taxon>
        <taxon>Ecdysozoa</taxon>
        <taxon>Arthropoda</taxon>
        <taxon>Hexapoda</taxon>
        <taxon>Insecta</taxon>
        <taxon>Pterygota</taxon>
        <taxon>Neoptera</taxon>
        <taxon>Endopterygota</taxon>
        <taxon>Diptera</taxon>
        <taxon>Nematocera</taxon>
        <taxon>Culicoidea</taxon>
        <taxon>Culicidae</taxon>
        <taxon>Anophelinae</taxon>
        <taxon>Anopheles</taxon>
    </lineage>
</organism>
<sequence>MAFRLLLLQQLLWLCHVNLLLAYDRISYCCYTNRIGDLGRAGGQTGGSIRCVQKKLPLRLWLYEPYFRRCTGR</sequence>
<dbReference type="AlphaFoldDB" id="A0A2M4CDH1"/>
<proteinExistence type="predicted"/>
<keyword evidence="1" id="KW-0732">Signal</keyword>
<reference evidence="2" key="1">
    <citation type="submission" date="2018-01" db="EMBL/GenBank/DDBJ databases">
        <title>An insight into the sialome of Amazonian anophelines.</title>
        <authorList>
            <person name="Ribeiro J.M."/>
            <person name="Scarpassa V."/>
            <person name="Calvo E."/>
        </authorList>
    </citation>
    <scope>NUCLEOTIDE SEQUENCE</scope>
    <source>
        <tissue evidence="2">Salivary glands</tissue>
    </source>
</reference>